<evidence type="ECO:0000313" key="15">
    <source>
        <dbReference type="Proteomes" id="UP001154329"/>
    </source>
</evidence>
<dbReference type="SUPFAM" id="SSF53927">
    <property type="entry name" value="Cytidine deaminase-like"/>
    <property type="match status" value="2"/>
</dbReference>
<dbReference type="PANTHER" id="PTHR11086">
    <property type="entry name" value="DEOXYCYTIDYLATE DEAMINASE-RELATED"/>
    <property type="match status" value="1"/>
</dbReference>
<evidence type="ECO:0000256" key="2">
    <source>
        <dbReference type="ARBA" id="ARBA00006576"/>
    </source>
</evidence>
<dbReference type="PROSITE" id="PS00903">
    <property type="entry name" value="CYT_DCMP_DEAMINASES_1"/>
    <property type="match status" value="2"/>
</dbReference>
<dbReference type="Pfam" id="PF00383">
    <property type="entry name" value="dCMP_cyt_deam_1"/>
    <property type="match status" value="2"/>
</dbReference>
<dbReference type="EMBL" id="OU899035">
    <property type="protein sequence ID" value="CAH1725079.1"/>
    <property type="molecule type" value="Genomic_DNA"/>
</dbReference>
<organism evidence="14 15">
    <name type="scientific">Aphis gossypii</name>
    <name type="common">Cotton aphid</name>
    <dbReference type="NCBI Taxonomy" id="80765"/>
    <lineage>
        <taxon>Eukaryota</taxon>
        <taxon>Metazoa</taxon>
        <taxon>Ecdysozoa</taxon>
        <taxon>Arthropoda</taxon>
        <taxon>Hexapoda</taxon>
        <taxon>Insecta</taxon>
        <taxon>Pterygota</taxon>
        <taxon>Neoptera</taxon>
        <taxon>Paraneoptera</taxon>
        <taxon>Hemiptera</taxon>
        <taxon>Sternorrhyncha</taxon>
        <taxon>Aphidomorpha</taxon>
        <taxon>Aphidoidea</taxon>
        <taxon>Aphididae</taxon>
        <taxon>Aphidini</taxon>
        <taxon>Aphis</taxon>
        <taxon>Aphis</taxon>
    </lineage>
</organism>
<reference evidence="14" key="1">
    <citation type="submission" date="2022-02" db="EMBL/GenBank/DDBJ databases">
        <authorList>
            <person name="King R."/>
        </authorList>
    </citation>
    <scope>NUCLEOTIDE SEQUENCE</scope>
</reference>
<proteinExistence type="inferred from homology"/>
<dbReference type="AlphaFoldDB" id="A0A9P0NG77"/>
<dbReference type="FunFam" id="3.40.140.10:FF:000021">
    <property type="entry name" value="Deoxycytidylate deaminase"/>
    <property type="match status" value="1"/>
</dbReference>
<reference evidence="14" key="2">
    <citation type="submission" date="2022-10" db="EMBL/GenBank/DDBJ databases">
        <authorList>
            <consortium name="ENA_rothamsted_submissions"/>
            <consortium name="culmorum"/>
            <person name="King R."/>
        </authorList>
    </citation>
    <scope>NUCLEOTIDE SEQUENCE</scope>
</reference>
<dbReference type="GO" id="GO:0009165">
    <property type="term" value="P:nucleotide biosynthetic process"/>
    <property type="evidence" value="ECO:0007669"/>
    <property type="project" value="UniProtKB-KW"/>
</dbReference>
<evidence type="ECO:0000256" key="6">
    <source>
        <dbReference type="ARBA" id="ARBA00022833"/>
    </source>
</evidence>
<dbReference type="EC" id="3.5.4.12" evidence="8"/>
<evidence type="ECO:0000256" key="3">
    <source>
        <dbReference type="ARBA" id="ARBA00022723"/>
    </source>
</evidence>
<dbReference type="GO" id="GO:0005737">
    <property type="term" value="C:cytoplasm"/>
    <property type="evidence" value="ECO:0007669"/>
    <property type="project" value="TreeGrafter"/>
</dbReference>
<comment type="similarity">
    <text evidence="2">Belongs to the cytidine and deoxycytidylate deaminase family.</text>
</comment>
<feature type="domain" description="CMP/dCMP-type deaminase" evidence="13">
    <location>
        <begin position="93"/>
        <end position="218"/>
    </location>
</feature>
<accession>A0A9P0NG77</accession>
<feature type="region of interest" description="Disordered" evidence="12">
    <location>
        <begin position="1"/>
        <end position="22"/>
    </location>
</feature>
<dbReference type="InterPro" id="IPR015517">
    <property type="entry name" value="dCMP_deaminase-rel"/>
</dbReference>
<evidence type="ECO:0000313" key="14">
    <source>
        <dbReference type="EMBL" id="CAH1725079.1"/>
    </source>
</evidence>
<comment type="function">
    <text evidence="7">Supplies the nucleotide substrate for thymidylate synthetase.</text>
</comment>
<dbReference type="Gene3D" id="3.40.140.10">
    <property type="entry name" value="Cytidine Deaminase, domain 2"/>
    <property type="match status" value="2"/>
</dbReference>
<dbReference type="InterPro" id="IPR002125">
    <property type="entry name" value="CMP_dCMP_dom"/>
</dbReference>
<comment type="cofactor">
    <cofactor evidence="1">
        <name>Zn(2+)</name>
        <dbReference type="ChEBI" id="CHEBI:29105"/>
    </cofactor>
</comment>
<gene>
    <name evidence="14" type="ORF">APHIGO_LOCUS6244</name>
</gene>
<evidence type="ECO:0000256" key="9">
    <source>
        <dbReference type="ARBA" id="ARBA00041763"/>
    </source>
</evidence>
<evidence type="ECO:0000256" key="4">
    <source>
        <dbReference type="ARBA" id="ARBA00022727"/>
    </source>
</evidence>
<evidence type="ECO:0000256" key="7">
    <source>
        <dbReference type="ARBA" id="ARBA00037036"/>
    </source>
</evidence>
<evidence type="ECO:0000256" key="12">
    <source>
        <dbReference type="SAM" id="MobiDB-lite"/>
    </source>
</evidence>
<dbReference type="InterPro" id="IPR035105">
    <property type="entry name" value="Deoxycytidylate_deaminase_dom"/>
</dbReference>
<dbReference type="CDD" id="cd01286">
    <property type="entry name" value="deoxycytidylate_deaminase"/>
    <property type="match status" value="2"/>
</dbReference>
<evidence type="ECO:0000256" key="5">
    <source>
        <dbReference type="ARBA" id="ARBA00022801"/>
    </source>
</evidence>
<dbReference type="GO" id="GO:0008270">
    <property type="term" value="F:zinc ion binding"/>
    <property type="evidence" value="ECO:0007669"/>
    <property type="project" value="InterPro"/>
</dbReference>
<feature type="domain" description="CMP/dCMP-type deaminase" evidence="13">
    <location>
        <begin position="304"/>
        <end position="433"/>
    </location>
</feature>
<keyword evidence="15" id="KW-1185">Reference proteome</keyword>
<keyword evidence="4" id="KW-0545">Nucleotide biosynthesis</keyword>
<evidence type="ECO:0000256" key="10">
    <source>
        <dbReference type="ARBA" id="ARBA00052978"/>
    </source>
</evidence>
<dbReference type="GO" id="GO:0004132">
    <property type="term" value="F:dCMP deaminase activity"/>
    <property type="evidence" value="ECO:0007669"/>
    <property type="project" value="UniProtKB-EC"/>
</dbReference>
<protein>
    <recommendedName>
        <fullName evidence="11">Probable deoxycytidylate deaminase</fullName>
        <ecNumber evidence="8">3.5.4.12</ecNumber>
    </recommendedName>
    <alternativeName>
        <fullName evidence="9">dCMP deaminase</fullName>
    </alternativeName>
</protein>
<keyword evidence="6" id="KW-0862">Zinc</keyword>
<keyword evidence="5" id="KW-0378">Hydrolase</keyword>
<name>A0A9P0NG77_APHGO</name>
<evidence type="ECO:0000259" key="13">
    <source>
        <dbReference type="PROSITE" id="PS51747"/>
    </source>
</evidence>
<dbReference type="PANTHER" id="PTHR11086:SF18">
    <property type="entry name" value="DEOXYCYTIDYLATE DEAMINASE"/>
    <property type="match status" value="1"/>
</dbReference>
<feature type="compositionally biased region" description="Polar residues" evidence="12">
    <location>
        <begin position="1"/>
        <end position="11"/>
    </location>
</feature>
<sequence length="448" mass="50678">MKRSLQSNNSATKEENEGASCSKIGSTHINNRLLDTNNADCNLNLQINSNGPEAQTGLTNETTLELVNDIMDNNSSIEIETKSLNENQKDYISWDDLFMATAFLMAKRSRDPVTQVGACIVSSDHKIVGTGYNEMPTRCCDDSFPLGKDKFDKLNDKRTYICHAELNAVLNTNSISLQKCIIYVSLFPCNECAKIIIQSGIKNVVYCKYKNNNRRHKNENMASEIMFMTSNVNCRSYTPKQNITLEFKTTREPEKLQINADESETQIVLTNETTLEPVYDIIYNISSIETETKSLNENQKDYISWDDLFMATAFLMAKRSKYHLPEVGACIVSPDNKIVGTGCNGIPTTCSDDNFHEHYKLIDTRMYICHAEMNAVLNKNSISLQKCIIYVSHFPCNECAKIIIQSGIKEVVYCTNEDETEASKKMFKASGVDFRNHTPNQKITITFR</sequence>
<evidence type="ECO:0000256" key="8">
    <source>
        <dbReference type="ARBA" id="ARBA00038938"/>
    </source>
</evidence>
<evidence type="ECO:0000256" key="1">
    <source>
        <dbReference type="ARBA" id="ARBA00001947"/>
    </source>
</evidence>
<dbReference type="Proteomes" id="UP001154329">
    <property type="component" value="Chromosome 2"/>
</dbReference>
<dbReference type="InterPro" id="IPR016192">
    <property type="entry name" value="APOBEC/CMP_deaminase_Zn-bd"/>
</dbReference>
<dbReference type="PROSITE" id="PS51747">
    <property type="entry name" value="CYT_DCMP_DEAMINASES_2"/>
    <property type="match status" value="2"/>
</dbReference>
<evidence type="ECO:0000256" key="11">
    <source>
        <dbReference type="ARBA" id="ARBA00071625"/>
    </source>
</evidence>
<comment type="catalytic activity">
    <reaction evidence="10">
        <text>dCMP + H2O + H(+) = dUMP + NH4(+)</text>
        <dbReference type="Rhea" id="RHEA:22924"/>
        <dbReference type="ChEBI" id="CHEBI:15377"/>
        <dbReference type="ChEBI" id="CHEBI:15378"/>
        <dbReference type="ChEBI" id="CHEBI:28938"/>
        <dbReference type="ChEBI" id="CHEBI:57566"/>
        <dbReference type="ChEBI" id="CHEBI:246422"/>
        <dbReference type="EC" id="3.5.4.12"/>
    </reaction>
</comment>
<dbReference type="InterPro" id="IPR016193">
    <property type="entry name" value="Cytidine_deaminase-like"/>
</dbReference>
<keyword evidence="3" id="KW-0479">Metal-binding</keyword>